<feature type="transmembrane region" description="Helical" evidence="1">
    <location>
        <begin position="265"/>
        <end position="283"/>
    </location>
</feature>
<organism evidence="3 4">
    <name type="scientific">Propionispora vibrioides</name>
    <dbReference type="NCBI Taxonomy" id="112903"/>
    <lineage>
        <taxon>Bacteria</taxon>
        <taxon>Bacillati</taxon>
        <taxon>Bacillota</taxon>
        <taxon>Negativicutes</taxon>
        <taxon>Selenomonadales</taxon>
        <taxon>Sporomusaceae</taxon>
        <taxon>Propionispora</taxon>
    </lineage>
</organism>
<dbReference type="GO" id="GO:0006508">
    <property type="term" value="P:proteolysis"/>
    <property type="evidence" value="ECO:0007669"/>
    <property type="project" value="UniProtKB-KW"/>
</dbReference>
<dbReference type="Pfam" id="PF02517">
    <property type="entry name" value="Rce1-like"/>
    <property type="match status" value="1"/>
</dbReference>
<sequence>MGFLFVFIVFAALLIVVWPFSWIYNFLLMNFPVLASVDADDILLRVTMVIVALVVWYVYSRFNLPSMQLGKLNRRRTSLLIYSFIIGCVAVLAFYTAKCLMGYGFLEWERFPADHIWRTLLWYLLGALTVAFIEEAFFRGIVYKAFWRDLQNKMPAALLAAAFFGSLHWISFAWLLRWAAGEENLIQTFVSLEFINASSVGMFFFITALGLLLIYTYEYMGSLYAAIGLHAGMVFAARVGGKVAISFSQDGSMDILKASVTNAPYLGFALLIAALLVIFVKKVRGFSFLDKENPGVL</sequence>
<evidence type="ECO:0000313" key="3">
    <source>
        <dbReference type="EMBL" id="SEO73050.1"/>
    </source>
</evidence>
<feature type="transmembrane region" description="Helical" evidence="1">
    <location>
        <begin position="154"/>
        <end position="174"/>
    </location>
</feature>
<dbReference type="Proteomes" id="UP000198847">
    <property type="component" value="Unassembled WGS sequence"/>
</dbReference>
<keyword evidence="3" id="KW-0645">Protease</keyword>
<evidence type="ECO:0000259" key="2">
    <source>
        <dbReference type="Pfam" id="PF02517"/>
    </source>
</evidence>
<dbReference type="RefSeq" id="WP_177173471.1">
    <property type="nucleotide sequence ID" value="NZ_FODY01000004.1"/>
</dbReference>
<feature type="transmembrane region" description="Helical" evidence="1">
    <location>
        <begin position="43"/>
        <end position="59"/>
    </location>
</feature>
<keyword evidence="1" id="KW-0812">Transmembrane</keyword>
<dbReference type="AlphaFoldDB" id="A0A1H8S316"/>
<feature type="domain" description="CAAX prenyl protease 2/Lysostaphin resistance protein A-like" evidence="2">
    <location>
        <begin position="118"/>
        <end position="233"/>
    </location>
</feature>
<gene>
    <name evidence="3" type="ORF">SAMN04490178_104178</name>
</gene>
<dbReference type="GO" id="GO:0004175">
    <property type="term" value="F:endopeptidase activity"/>
    <property type="evidence" value="ECO:0007669"/>
    <property type="project" value="UniProtKB-ARBA"/>
</dbReference>
<keyword evidence="4" id="KW-1185">Reference proteome</keyword>
<dbReference type="InterPro" id="IPR003675">
    <property type="entry name" value="Rce1/LyrA-like_dom"/>
</dbReference>
<dbReference type="GO" id="GO:0080120">
    <property type="term" value="P:CAAX-box protein maturation"/>
    <property type="evidence" value="ECO:0007669"/>
    <property type="project" value="UniProtKB-ARBA"/>
</dbReference>
<protein>
    <submittedName>
        <fullName evidence="3">CAAX protease self-immunity</fullName>
    </submittedName>
</protein>
<name>A0A1H8S316_9FIRM</name>
<feature type="transmembrane region" description="Helical" evidence="1">
    <location>
        <begin position="223"/>
        <end position="245"/>
    </location>
</feature>
<keyword evidence="1" id="KW-0472">Membrane</keyword>
<feature type="transmembrane region" description="Helical" evidence="1">
    <location>
        <begin position="120"/>
        <end position="142"/>
    </location>
</feature>
<accession>A0A1H8S316</accession>
<feature type="transmembrane region" description="Helical" evidence="1">
    <location>
        <begin position="79"/>
        <end position="105"/>
    </location>
</feature>
<keyword evidence="3" id="KW-0378">Hydrolase</keyword>
<feature type="transmembrane region" description="Helical" evidence="1">
    <location>
        <begin position="194"/>
        <end position="216"/>
    </location>
</feature>
<dbReference type="STRING" id="112903.SAMN04490178_104178"/>
<evidence type="ECO:0000313" key="4">
    <source>
        <dbReference type="Proteomes" id="UP000198847"/>
    </source>
</evidence>
<proteinExistence type="predicted"/>
<dbReference type="EMBL" id="FODY01000004">
    <property type="protein sequence ID" value="SEO73050.1"/>
    <property type="molecule type" value="Genomic_DNA"/>
</dbReference>
<reference evidence="3 4" key="1">
    <citation type="submission" date="2016-10" db="EMBL/GenBank/DDBJ databases">
        <authorList>
            <person name="de Groot N.N."/>
        </authorList>
    </citation>
    <scope>NUCLEOTIDE SEQUENCE [LARGE SCALE GENOMIC DNA]</scope>
    <source>
        <strain evidence="3 4">DSM 13305</strain>
    </source>
</reference>
<keyword evidence="1" id="KW-1133">Transmembrane helix</keyword>
<evidence type="ECO:0000256" key="1">
    <source>
        <dbReference type="SAM" id="Phobius"/>
    </source>
</evidence>